<dbReference type="Proteomes" id="UP001180087">
    <property type="component" value="Chromosome"/>
</dbReference>
<evidence type="ECO:0000256" key="5">
    <source>
        <dbReference type="ARBA" id="ARBA00022989"/>
    </source>
</evidence>
<dbReference type="InterPro" id="IPR048454">
    <property type="entry name" value="YetF_N"/>
</dbReference>
<evidence type="ECO:0000256" key="4">
    <source>
        <dbReference type="ARBA" id="ARBA00022692"/>
    </source>
</evidence>
<feature type="transmembrane region" description="Helical" evidence="7">
    <location>
        <begin position="6"/>
        <end position="25"/>
    </location>
</feature>
<dbReference type="InterPro" id="IPR007353">
    <property type="entry name" value="DUF421"/>
</dbReference>
<evidence type="ECO:0000256" key="7">
    <source>
        <dbReference type="SAM" id="Phobius"/>
    </source>
</evidence>
<keyword evidence="4 7" id="KW-0812">Transmembrane</keyword>
<proteinExistence type="inferred from homology"/>
<protein>
    <submittedName>
        <fullName evidence="10">DUF421 domain-containing protein</fullName>
    </submittedName>
</protein>
<dbReference type="Gene3D" id="3.30.240.20">
    <property type="entry name" value="bsu07140 like domains"/>
    <property type="match status" value="2"/>
</dbReference>
<keyword evidence="11" id="KW-1185">Reference proteome</keyword>
<evidence type="ECO:0000313" key="10">
    <source>
        <dbReference type="EMBL" id="WLV24471.1"/>
    </source>
</evidence>
<dbReference type="EMBL" id="CP129113">
    <property type="protein sequence ID" value="WLV24471.1"/>
    <property type="molecule type" value="Genomic_DNA"/>
</dbReference>
<keyword evidence="5 7" id="KW-1133">Transmembrane helix</keyword>
<dbReference type="Pfam" id="PF20730">
    <property type="entry name" value="YetF_N"/>
    <property type="match status" value="1"/>
</dbReference>
<evidence type="ECO:0000259" key="8">
    <source>
        <dbReference type="Pfam" id="PF04239"/>
    </source>
</evidence>
<dbReference type="PANTHER" id="PTHR34582">
    <property type="entry name" value="UPF0702 TRANSMEMBRANE PROTEIN YCAP"/>
    <property type="match status" value="1"/>
</dbReference>
<name>A0ABY9KUC0_9BACI</name>
<feature type="transmembrane region" description="Helical" evidence="7">
    <location>
        <begin position="58"/>
        <end position="79"/>
    </location>
</feature>
<comment type="similarity">
    <text evidence="2">Belongs to the UPF0702 family.</text>
</comment>
<reference evidence="10" key="1">
    <citation type="submission" date="2023-06" db="EMBL/GenBank/DDBJ databases">
        <title>A Treasure from Seagulls: Isolation and Description of Aciduricobacillus qingdaonensis gen. nov., sp. nov., a Rare Obligately Uric Acid-utilizing Member in the Family Bacillaceae.</title>
        <authorList>
            <person name="Liu W."/>
            <person name="Wang B."/>
        </authorList>
    </citation>
    <scope>NUCLEOTIDE SEQUENCE</scope>
    <source>
        <strain evidence="10">44XB</strain>
    </source>
</reference>
<comment type="subcellular location">
    <subcellularLocation>
        <location evidence="1">Cell membrane</location>
        <topology evidence="1">Multi-pass membrane protein</topology>
    </subcellularLocation>
</comment>
<feature type="domain" description="YetF-like N-terminal transmembrane" evidence="9">
    <location>
        <begin position="3"/>
        <end position="78"/>
    </location>
</feature>
<dbReference type="RefSeq" id="WP_348027526.1">
    <property type="nucleotide sequence ID" value="NZ_CP129113.1"/>
</dbReference>
<evidence type="ECO:0000256" key="3">
    <source>
        <dbReference type="ARBA" id="ARBA00022475"/>
    </source>
</evidence>
<dbReference type="Pfam" id="PF04239">
    <property type="entry name" value="DUF421"/>
    <property type="match status" value="1"/>
</dbReference>
<evidence type="ECO:0000259" key="9">
    <source>
        <dbReference type="Pfam" id="PF20730"/>
    </source>
</evidence>
<gene>
    <name evidence="10" type="ORF">QR721_12625</name>
</gene>
<keyword evidence="3" id="KW-1003">Cell membrane</keyword>
<accession>A0ABY9KUC0</accession>
<dbReference type="InterPro" id="IPR023090">
    <property type="entry name" value="UPF0702_alpha/beta_dom_sf"/>
</dbReference>
<evidence type="ECO:0000256" key="2">
    <source>
        <dbReference type="ARBA" id="ARBA00006448"/>
    </source>
</evidence>
<organism evidence="10 11">
    <name type="scientific">Aciduricibacillus chroicocephali</name>
    <dbReference type="NCBI Taxonomy" id="3054939"/>
    <lineage>
        <taxon>Bacteria</taxon>
        <taxon>Bacillati</taxon>
        <taxon>Bacillota</taxon>
        <taxon>Bacilli</taxon>
        <taxon>Bacillales</taxon>
        <taxon>Bacillaceae</taxon>
        <taxon>Aciduricibacillus</taxon>
    </lineage>
</organism>
<dbReference type="PANTHER" id="PTHR34582:SF5">
    <property type="entry name" value="UPF0702 TRANSMEMBRANE PROTEIN YETF"/>
    <property type="match status" value="1"/>
</dbReference>
<evidence type="ECO:0000256" key="1">
    <source>
        <dbReference type="ARBA" id="ARBA00004651"/>
    </source>
</evidence>
<feature type="domain" description="YetF C-terminal" evidence="8">
    <location>
        <begin position="81"/>
        <end position="213"/>
    </location>
</feature>
<sequence>MEYAFITIKLLTGFILLFFLVHIVGKKMIKQITPFHFISAIVLSELIGDATYNKGVSVFQIAFAILFWGVILFVIEWVAMHLTKFRRFAEGEPSMLIEDGVVNFSTLKSCRMNLSQLQSMLRQSETFSIREVAYCFLEPNGSLSIMKKPTYQKTVQQDFSMPFKKAELPLALIRDGILIPKNLEELGKDEAWLHQQLYKQNIQSIGEVIFADWAENSLYAIRYTSS</sequence>
<evidence type="ECO:0000256" key="6">
    <source>
        <dbReference type="ARBA" id="ARBA00023136"/>
    </source>
</evidence>
<keyword evidence="6 7" id="KW-0472">Membrane</keyword>
<evidence type="ECO:0000313" key="11">
    <source>
        <dbReference type="Proteomes" id="UP001180087"/>
    </source>
</evidence>